<dbReference type="Proteomes" id="UP001374579">
    <property type="component" value="Unassembled WGS sequence"/>
</dbReference>
<keyword evidence="2" id="KW-1003">Cell membrane</keyword>
<dbReference type="SUPFAM" id="SSF81321">
    <property type="entry name" value="Family A G protein-coupled receptor-like"/>
    <property type="match status" value="1"/>
</dbReference>
<feature type="domain" description="G-protein coupled receptors family 1 profile" evidence="7">
    <location>
        <begin position="71"/>
        <end position="319"/>
    </location>
</feature>
<feature type="transmembrane region" description="Helical" evidence="6">
    <location>
        <begin position="296"/>
        <end position="321"/>
    </location>
</feature>
<keyword evidence="9" id="KW-1185">Reference proteome</keyword>
<feature type="transmembrane region" description="Helical" evidence="6">
    <location>
        <begin position="132"/>
        <end position="155"/>
    </location>
</feature>
<dbReference type="Pfam" id="PF00001">
    <property type="entry name" value="7tm_1"/>
    <property type="match status" value="1"/>
</dbReference>
<feature type="transmembrane region" description="Helical" evidence="6">
    <location>
        <begin position="254"/>
        <end position="276"/>
    </location>
</feature>
<feature type="transmembrane region" description="Helical" evidence="6">
    <location>
        <begin position="62"/>
        <end position="80"/>
    </location>
</feature>
<protein>
    <recommendedName>
        <fullName evidence="7">G-protein coupled receptors family 1 profile domain-containing protein</fullName>
    </recommendedName>
</protein>
<name>A0AAN9GGC5_9CAEN</name>
<comment type="caution">
    <text evidence="8">The sequence shown here is derived from an EMBL/GenBank/DDBJ whole genome shotgun (WGS) entry which is preliminary data.</text>
</comment>
<dbReference type="PRINTS" id="PR00237">
    <property type="entry name" value="GPCRRHODOPSN"/>
</dbReference>
<keyword evidence="5 6" id="KW-0472">Membrane</keyword>
<dbReference type="AlphaFoldDB" id="A0AAN9GGC5"/>
<dbReference type="PANTHER" id="PTHR22750">
    <property type="entry name" value="G-PROTEIN COUPLED RECEPTOR"/>
    <property type="match status" value="1"/>
</dbReference>
<evidence type="ECO:0000256" key="5">
    <source>
        <dbReference type="ARBA" id="ARBA00023136"/>
    </source>
</evidence>
<feature type="transmembrane region" description="Helical" evidence="6">
    <location>
        <begin position="92"/>
        <end position="112"/>
    </location>
</feature>
<comment type="subcellular location">
    <subcellularLocation>
        <location evidence="1">Cell membrane</location>
        <topology evidence="1">Multi-pass membrane protein</topology>
    </subcellularLocation>
</comment>
<reference evidence="8 9" key="1">
    <citation type="submission" date="2024-02" db="EMBL/GenBank/DDBJ databases">
        <title>Chromosome-scale genome assembly of the rough periwinkle Littorina saxatilis.</title>
        <authorList>
            <person name="De Jode A."/>
            <person name="Faria R."/>
            <person name="Formenti G."/>
            <person name="Sims Y."/>
            <person name="Smith T.P."/>
            <person name="Tracey A."/>
            <person name="Wood J.M.D."/>
            <person name="Zagrodzka Z.B."/>
            <person name="Johannesson K."/>
            <person name="Butlin R.K."/>
            <person name="Leder E.H."/>
        </authorList>
    </citation>
    <scope>NUCLEOTIDE SEQUENCE [LARGE SCALE GENOMIC DNA]</scope>
    <source>
        <strain evidence="8">Snail1</strain>
        <tissue evidence="8">Muscle</tissue>
    </source>
</reference>
<keyword evidence="3 6" id="KW-0812">Transmembrane</keyword>
<accession>A0AAN9GGC5</accession>
<dbReference type="EMBL" id="JBAMIC010000007">
    <property type="protein sequence ID" value="KAK7105755.1"/>
    <property type="molecule type" value="Genomic_DNA"/>
</dbReference>
<dbReference type="InterPro" id="IPR017452">
    <property type="entry name" value="GPCR_Rhodpsn_7TM"/>
</dbReference>
<evidence type="ECO:0000313" key="9">
    <source>
        <dbReference type="Proteomes" id="UP001374579"/>
    </source>
</evidence>
<evidence type="ECO:0000256" key="1">
    <source>
        <dbReference type="ARBA" id="ARBA00004651"/>
    </source>
</evidence>
<evidence type="ECO:0000256" key="6">
    <source>
        <dbReference type="SAM" id="Phobius"/>
    </source>
</evidence>
<evidence type="ECO:0000256" key="2">
    <source>
        <dbReference type="ARBA" id="ARBA00022475"/>
    </source>
</evidence>
<organism evidence="8 9">
    <name type="scientific">Littorina saxatilis</name>
    <dbReference type="NCBI Taxonomy" id="31220"/>
    <lineage>
        <taxon>Eukaryota</taxon>
        <taxon>Metazoa</taxon>
        <taxon>Spiralia</taxon>
        <taxon>Lophotrochozoa</taxon>
        <taxon>Mollusca</taxon>
        <taxon>Gastropoda</taxon>
        <taxon>Caenogastropoda</taxon>
        <taxon>Littorinimorpha</taxon>
        <taxon>Littorinoidea</taxon>
        <taxon>Littorinidae</taxon>
        <taxon>Littorina</taxon>
    </lineage>
</organism>
<sequence>MNTHFSPSSPDVTAVFQKYDITTVFYDNDVYNATTSQTPSGVDDDCVICGYELSTPVKAVRVLLGVCITVANCVMAVAVLRARALHMALKAFLINIALADALMGIAFTYLSIVVDIWPQFSFECRLRYGSLSYLQLVTLYSILVFSVEQVITVARPLQAAQLVTKKTLAVTLTLLWVLPVVMTTVAYELRDGHVTECYFGRFTGTAAFFIFAVSNITAIVLVVVCQVVIFVVAKIQVNKIAPTMVGSDAHHKMTLMNLRVAITTLSVVIPFLLLSTPLLGGYLHFALDPEIRSSKAYFSIITIQFIFTILNAIADPIVYSIRLRSVRLELRKIGRTMTFGKCCHDVVNEVTLSMP</sequence>
<gene>
    <name evidence="8" type="ORF">V1264_017094</name>
</gene>
<dbReference type="PROSITE" id="PS50262">
    <property type="entry name" value="G_PROTEIN_RECEP_F1_2"/>
    <property type="match status" value="1"/>
</dbReference>
<evidence type="ECO:0000313" key="8">
    <source>
        <dbReference type="EMBL" id="KAK7105755.1"/>
    </source>
</evidence>
<feature type="transmembrane region" description="Helical" evidence="6">
    <location>
        <begin position="167"/>
        <end position="187"/>
    </location>
</feature>
<evidence type="ECO:0000256" key="3">
    <source>
        <dbReference type="ARBA" id="ARBA00022692"/>
    </source>
</evidence>
<evidence type="ECO:0000259" key="7">
    <source>
        <dbReference type="PROSITE" id="PS50262"/>
    </source>
</evidence>
<proteinExistence type="predicted"/>
<dbReference type="Gene3D" id="1.20.1070.10">
    <property type="entry name" value="Rhodopsin 7-helix transmembrane proteins"/>
    <property type="match status" value="1"/>
</dbReference>
<keyword evidence="4 6" id="KW-1133">Transmembrane helix</keyword>
<dbReference type="GO" id="GO:0005886">
    <property type="term" value="C:plasma membrane"/>
    <property type="evidence" value="ECO:0007669"/>
    <property type="project" value="UniProtKB-SubCell"/>
</dbReference>
<dbReference type="InterPro" id="IPR000276">
    <property type="entry name" value="GPCR_Rhodpsn"/>
</dbReference>
<feature type="transmembrane region" description="Helical" evidence="6">
    <location>
        <begin position="207"/>
        <end position="233"/>
    </location>
</feature>
<evidence type="ECO:0000256" key="4">
    <source>
        <dbReference type="ARBA" id="ARBA00022989"/>
    </source>
</evidence>
<dbReference type="GO" id="GO:0004930">
    <property type="term" value="F:G protein-coupled receptor activity"/>
    <property type="evidence" value="ECO:0007669"/>
    <property type="project" value="InterPro"/>
</dbReference>